<dbReference type="InterPro" id="IPR037185">
    <property type="entry name" value="EmrE-like"/>
</dbReference>
<comment type="subcellular location">
    <subcellularLocation>
        <location evidence="1 7">Cell membrane</location>
        <topology evidence="1 7">Multi-pass membrane protein</topology>
    </subcellularLocation>
</comment>
<proteinExistence type="inferred from homology"/>
<name>A0A554A4M7_9BACI</name>
<feature type="transmembrane region" description="Helical" evidence="8">
    <location>
        <begin position="56"/>
        <end position="78"/>
    </location>
</feature>
<feature type="transmembrane region" description="Helical" evidence="8">
    <location>
        <begin position="85"/>
        <end position="103"/>
    </location>
</feature>
<dbReference type="RefSeq" id="WP_143846984.1">
    <property type="nucleotide sequence ID" value="NZ_VLXZ01000001.1"/>
</dbReference>
<organism evidence="9 10">
    <name type="scientific">Alkalicoccobacillus porphyridii</name>
    <dbReference type="NCBI Taxonomy" id="2597270"/>
    <lineage>
        <taxon>Bacteria</taxon>
        <taxon>Bacillati</taxon>
        <taxon>Bacillota</taxon>
        <taxon>Bacilli</taxon>
        <taxon>Bacillales</taxon>
        <taxon>Bacillaceae</taxon>
        <taxon>Alkalicoccobacillus</taxon>
    </lineage>
</organism>
<gene>
    <name evidence="9" type="ORF">FN960_03345</name>
</gene>
<keyword evidence="10" id="KW-1185">Reference proteome</keyword>
<comment type="similarity">
    <text evidence="7">Belongs to the drug/metabolite transporter (DMT) superfamily. Small multidrug resistance (SMR) (TC 2.A.7.1) family.</text>
</comment>
<dbReference type="InterPro" id="IPR000390">
    <property type="entry name" value="Small_drug/metabolite_transptr"/>
</dbReference>
<evidence type="ECO:0000256" key="1">
    <source>
        <dbReference type="ARBA" id="ARBA00004651"/>
    </source>
</evidence>
<dbReference type="Proteomes" id="UP000318521">
    <property type="component" value="Unassembled WGS sequence"/>
</dbReference>
<reference evidence="9 10" key="1">
    <citation type="submission" date="2019-07" db="EMBL/GenBank/DDBJ databases">
        <authorList>
            <person name="Park Y.J."/>
            <person name="Jeong S.E."/>
            <person name="Jung H.S."/>
        </authorList>
    </citation>
    <scope>NUCLEOTIDE SEQUENCE [LARGE SCALE GENOMIC DNA]</scope>
    <source>
        <strain evidence="10">P16(2019)</strain>
    </source>
</reference>
<evidence type="ECO:0000256" key="2">
    <source>
        <dbReference type="ARBA" id="ARBA00022448"/>
    </source>
</evidence>
<protein>
    <submittedName>
        <fullName evidence="9">Multidrug efflux SMR transporter</fullName>
    </submittedName>
</protein>
<dbReference type="OrthoDB" id="21828at2"/>
<accession>A0A554A4M7</accession>
<comment type="caution">
    <text evidence="9">The sequence shown here is derived from an EMBL/GenBank/DDBJ whole genome shotgun (WGS) entry which is preliminary data.</text>
</comment>
<keyword evidence="4 7" id="KW-0812">Transmembrane</keyword>
<dbReference type="InterPro" id="IPR045324">
    <property type="entry name" value="Small_multidrug_res"/>
</dbReference>
<evidence type="ECO:0000313" key="9">
    <source>
        <dbReference type="EMBL" id="TSB48638.1"/>
    </source>
</evidence>
<dbReference type="Pfam" id="PF00893">
    <property type="entry name" value="Multi_Drug_Res"/>
    <property type="match status" value="1"/>
</dbReference>
<evidence type="ECO:0000256" key="5">
    <source>
        <dbReference type="ARBA" id="ARBA00022989"/>
    </source>
</evidence>
<feature type="transmembrane region" description="Helical" evidence="8">
    <location>
        <begin position="29"/>
        <end position="50"/>
    </location>
</feature>
<dbReference type="PANTHER" id="PTHR30561:SF0">
    <property type="entry name" value="GUANIDINIUM EXPORTER"/>
    <property type="match status" value="1"/>
</dbReference>
<evidence type="ECO:0000313" key="10">
    <source>
        <dbReference type="Proteomes" id="UP000318521"/>
    </source>
</evidence>
<dbReference type="GO" id="GO:0022857">
    <property type="term" value="F:transmembrane transporter activity"/>
    <property type="evidence" value="ECO:0007669"/>
    <property type="project" value="InterPro"/>
</dbReference>
<evidence type="ECO:0000256" key="7">
    <source>
        <dbReference type="RuleBase" id="RU003942"/>
    </source>
</evidence>
<dbReference type="PANTHER" id="PTHR30561">
    <property type="entry name" value="SMR FAMILY PROTON-DEPENDENT DRUG EFFLUX TRANSPORTER SUGE"/>
    <property type="match status" value="1"/>
</dbReference>
<dbReference type="FunFam" id="1.10.3730.20:FF:000001">
    <property type="entry name" value="Quaternary ammonium compound resistance transporter SugE"/>
    <property type="match status" value="1"/>
</dbReference>
<keyword evidence="3" id="KW-1003">Cell membrane</keyword>
<sequence length="104" mass="11080">MAWISVIIAGLCELFGVTMMNQLKQKKSLAPLIGLIVGFASSFVLLSYAMNSLPMGTVYAVWTGIGAFGGAVVGMIFYGESRNGLRLFFISLILLSVIGLKVVS</sequence>
<dbReference type="GO" id="GO:0005886">
    <property type="term" value="C:plasma membrane"/>
    <property type="evidence" value="ECO:0007669"/>
    <property type="project" value="UniProtKB-SubCell"/>
</dbReference>
<dbReference type="AlphaFoldDB" id="A0A554A4M7"/>
<dbReference type="SUPFAM" id="SSF103481">
    <property type="entry name" value="Multidrug resistance efflux transporter EmrE"/>
    <property type="match status" value="1"/>
</dbReference>
<evidence type="ECO:0000256" key="4">
    <source>
        <dbReference type="ARBA" id="ARBA00022692"/>
    </source>
</evidence>
<keyword evidence="6 8" id="KW-0472">Membrane</keyword>
<dbReference type="EMBL" id="VLXZ01000001">
    <property type="protein sequence ID" value="TSB48638.1"/>
    <property type="molecule type" value="Genomic_DNA"/>
</dbReference>
<evidence type="ECO:0000256" key="6">
    <source>
        <dbReference type="ARBA" id="ARBA00023136"/>
    </source>
</evidence>
<keyword evidence="5 8" id="KW-1133">Transmembrane helix</keyword>
<evidence type="ECO:0000256" key="8">
    <source>
        <dbReference type="SAM" id="Phobius"/>
    </source>
</evidence>
<evidence type="ECO:0000256" key="3">
    <source>
        <dbReference type="ARBA" id="ARBA00022475"/>
    </source>
</evidence>
<keyword evidence="2" id="KW-0813">Transport</keyword>
<dbReference type="Gene3D" id="1.10.3730.20">
    <property type="match status" value="1"/>
</dbReference>